<dbReference type="Pfam" id="PF09678">
    <property type="entry name" value="Caa3_CtaG"/>
    <property type="match status" value="1"/>
</dbReference>
<comment type="subcellular location">
    <subcellularLocation>
        <location evidence="1">Cell membrane</location>
        <topology evidence="1">Multi-pass membrane protein</topology>
    </subcellularLocation>
</comment>
<evidence type="ECO:0000256" key="7">
    <source>
        <dbReference type="SAM" id="Phobius"/>
    </source>
</evidence>
<evidence type="ECO:0000313" key="8">
    <source>
        <dbReference type="EMBL" id="SHE85597.1"/>
    </source>
</evidence>
<feature type="transmembrane region" description="Helical" evidence="7">
    <location>
        <begin position="128"/>
        <end position="151"/>
    </location>
</feature>
<dbReference type="AlphaFoldDB" id="A0A1M4WWS7"/>
<dbReference type="Proteomes" id="UP000184295">
    <property type="component" value="Unassembled WGS sequence"/>
</dbReference>
<organism evidence="8 9">
    <name type="scientific">Ferrithrix thermotolerans DSM 19514</name>
    <dbReference type="NCBI Taxonomy" id="1121881"/>
    <lineage>
        <taxon>Bacteria</taxon>
        <taxon>Bacillati</taxon>
        <taxon>Actinomycetota</taxon>
        <taxon>Acidimicrobiia</taxon>
        <taxon>Acidimicrobiales</taxon>
        <taxon>Acidimicrobiaceae</taxon>
        <taxon>Ferrithrix</taxon>
    </lineage>
</organism>
<accession>A0A1M4WWS7</accession>
<evidence type="ECO:0000313" key="9">
    <source>
        <dbReference type="Proteomes" id="UP000184295"/>
    </source>
</evidence>
<proteinExistence type="predicted"/>
<evidence type="ECO:0000256" key="4">
    <source>
        <dbReference type="ARBA" id="ARBA00022989"/>
    </source>
</evidence>
<feature type="region of interest" description="Disordered" evidence="6">
    <location>
        <begin position="273"/>
        <end position="297"/>
    </location>
</feature>
<evidence type="ECO:0000256" key="5">
    <source>
        <dbReference type="ARBA" id="ARBA00023136"/>
    </source>
</evidence>
<keyword evidence="4 7" id="KW-1133">Transmembrane helix</keyword>
<evidence type="ECO:0000256" key="6">
    <source>
        <dbReference type="SAM" id="MobiDB-lite"/>
    </source>
</evidence>
<dbReference type="STRING" id="1121881.SAMN02745225_01813"/>
<name>A0A1M4WWS7_9ACTN</name>
<evidence type="ECO:0000256" key="3">
    <source>
        <dbReference type="ARBA" id="ARBA00022692"/>
    </source>
</evidence>
<feature type="transmembrane region" description="Helical" evidence="7">
    <location>
        <begin position="163"/>
        <end position="183"/>
    </location>
</feature>
<gene>
    <name evidence="8" type="ORF">SAMN02745225_01813</name>
</gene>
<reference evidence="9" key="1">
    <citation type="submission" date="2016-11" db="EMBL/GenBank/DDBJ databases">
        <authorList>
            <person name="Varghese N."/>
            <person name="Submissions S."/>
        </authorList>
    </citation>
    <scope>NUCLEOTIDE SEQUENCE [LARGE SCALE GENOMIC DNA]</scope>
    <source>
        <strain evidence="9">DSM 19514</strain>
    </source>
</reference>
<evidence type="ECO:0000256" key="2">
    <source>
        <dbReference type="ARBA" id="ARBA00022475"/>
    </source>
</evidence>
<keyword evidence="2" id="KW-1003">Cell membrane</keyword>
<dbReference type="InterPro" id="IPR019108">
    <property type="entry name" value="Caa3_assmbl_CtaG-rel"/>
</dbReference>
<protein>
    <submittedName>
        <fullName evidence="8">Cytochrome c oxidase caa3 assembly factor (Caa3_CtaG)</fullName>
    </submittedName>
</protein>
<feature type="transmembrane region" description="Helical" evidence="7">
    <location>
        <begin position="88"/>
        <end position="107"/>
    </location>
</feature>
<evidence type="ECO:0000256" key="1">
    <source>
        <dbReference type="ARBA" id="ARBA00004651"/>
    </source>
</evidence>
<feature type="transmembrane region" description="Helical" evidence="7">
    <location>
        <begin position="12"/>
        <end position="32"/>
    </location>
</feature>
<dbReference type="EMBL" id="FQUL01000030">
    <property type="protein sequence ID" value="SHE85597.1"/>
    <property type="molecule type" value="Genomic_DNA"/>
</dbReference>
<keyword evidence="9" id="KW-1185">Reference proteome</keyword>
<keyword evidence="5 7" id="KW-0472">Membrane</keyword>
<dbReference type="RefSeq" id="WP_143146490.1">
    <property type="nucleotide sequence ID" value="NZ_FQUL01000030.1"/>
</dbReference>
<dbReference type="OrthoDB" id="9808789at2"/>
<feature type="compositionally biased region" description="Basic and acidic residues" evidence="6">
    <location>
        <begin position="284"/>
        <end position="297"/>
    </location>
</feature>
<feature type="transmembrane region" description="Helical" evidence="7">
    <location>
        <begin position="59"/>
        <end position="76"/>
    </location>
</feature>
<dbReference type="GO" id="GO:0005886">
    <property type="term" value="C:plasma membrane"/>
    <property type="evidence" value="ECO:0007669"/>
    <property type="project" value="UniProtKB-SubCell"/>
</dbReference>
<sequence length="297" mass="32557">MTGPFTLSINLVSLLAGVMLASMYFGALFRYAKRQARYIGRTYSPLQYFGLYSTKKERASFTAGLFLLVILTNYPLERLAQSYSVMAYLGQNLLIMLAAVPLMLDGIPRWMMVKLTGPRLIDTALAHLTRAVPSTFIFSGSIVGSMLTAVVSAQSNSAIFRTGLHIELIAAAGIMWIAALGRLPGARQMSTMGRVIYLFAQSLLPSFPAFVLIFSQHSYYPTFAAHIHALGISAVADQELAGGLSKVISLGILWGTSVAILLKANRYEETGADPQPLTMEDVEREFTRSERKLRDQG</sequence>
<feature type="transmembrane region" description="Helical" evidence="7">
    <location>
        <begin position="195"/>
        <end position="214"/>
    </location>
</feature>
<keyword evidence="3 7" id="KW-0812">Transmembrane</keyword>